<dbReference type="InterPro" id="IPR048278">
    <property type="entry name" value="PFN"/>
</dbReference>
<keyword evidence="9" id="KW-0009">Actin-binding</keyword>
<evidence type="ECO:0000256" key="9">
    <source>
        <dbReference type="RuleBase" id="RU003909"/>
    </source>
</evidence>
<organism evidence="10 11">
    <name type="scientific">Exaiptasia diaphana</name>
    <name type="common">Tropical sea anemone</name>
    <name type="synonym">Aiptasia pulchella</name>
    <dbReference type="NCBI Taxonomy" id="2652724"/>
    <lineage>
        <taxon>Eukaryota</taxon>
        <taxon>Metazoa</taxon>
        <taxon>Cnidaria</taxon>
        <taxon>Anthozoa</taxon>
        <taxon>Hexacorallia</taxon>
        <taxon>Actiniaria</taxon>
        <taxon>Aiptasiidae</taxon>
        <taxon>Exaiptasia</taxon>
    </lineage>
</organism>
<dbReference type="Gene3D" id="3.30.450.30">
    <property type="entry name" value="Dynein light chain 2a, cytoplasmic"/>
    <property type="match status" value="1"/>
</dbReference>
<dbReference type="GO" id="GO:0007283">
    <property type="term" value="P:spermatogenesis"/>
    <property type="evidence" value="ECO:0007669"/>
    <property type="project" value="UniProtKB-KW"/>
</dbReference>
<dbReference type="GO" id="GO:0005938">
    <property type="term" value="C:cell cortex"/>
    <property type="evidence" value="ECO:0007669"/>
    <property type="project" value="TreeGrafter"/>
</dbReference>
<dbReference type="InterPro" id="IPR036140">
    <property type="entry name" value="PFN_sf"/>
</dbReference>
<keyword evidence="3" id="KW-0217">Developmental protein</keyword>
<dbReference type="Pfam" id="PF00235">
    <property type="entry name" value="Profilin"/>
    <property type="match status" value="1"/>
</dbReference>
<evidence type="ECO:0000256" key="6">
    <source>
        <dbReference type="ARBA" id="ARBA00022871"/>
    </source>
</evidence>
<comment type="similarity">
    <text evidence="2 9">Belongs to the profilin family.</text>
</comment>
<protein>
    <recommendedName>
        <fullName evidence="9">Profilin</fullName>
    </recommendedName>
</protein>
<dbReference type="GeneID" id="110242409"/>
<evidence type="ECO:0000313" key="11">
    <source>
        <dbReference type="Proteomes" id="UP000887567"/>
    </source>
</evidence>
<dbReference type="InterPro" id="IPR005455">
    <property type="entry name" value="PFN_euk"/>
</dbReference>
<keyword evidence="7" id="KW-0446">Lipid-binding</keyword>
<comment type="subcellular location">
    <subcellularLocation>
        <location evidence="1">Cytoplasm</location>
    </subcellularLocation>
</comment>
<dbReference type="GO" id="GO:0003785">
    <property type="term" value="F:actin monomer binding"/>
    <property type="evidence" value="ECO:0007669"/>
    <property type="project" value="TreeGrafter"/>
</dbReference>
<reference evidence="10" key="1">
    <citation type="submission" date="2022-11" db="UniProtKB">
        <authorList>
            <consortium name="EnsemblMetazoa"/>
        </authorList>
    </citation>
    <scope>IDENTIFICATION</scope>
</reference>
<dbReference type="GO" id="GO:0030154">
    <property type="term" value="P:cell differentiation"/>
    <property type="evidence" value="ECO:0007669"/>
    <property type="project" value="UniProtKB-KW"/>
</dbReference>
<dbReference type="CDD" id="cd00148">
    <property type="entry name" value="PROF"/>
    <property type="match status" value="1"/>
</dbReference>
<dbReference type="KEGG" id="epa:110242409"/>
<keyword evidence="11" id="KW-1185">Reference proteome</keyword>
<evidence type="ECO:0000256" key="5">
    <source>
        <dbReference type="ARBA" id="ARBA00022782"/>
    </source>
</evidence>
<dbReference type="OrthoDB" id="421374at2759"/>
<dbReference type="Proteomes" id="UP000887567">
    <property type="component" value="Unplaced"/>
</dbReference>
<evidence type="ECO:0000256" key="1">
    <source>
        <dbReference type="ARBA" id="ARBA00004496"/>
    </source>
</evidence>
<dbReference type="SUPFAM" id="SSF55770">
    <property type="entry name" value="Profilin (actin-binding protein)"/>
    <property type="match status" value="1"/>
</dbReference>
<evidence type="ECO:0000256" key="4">
    <source>
        <dbReference type="ARBA" id="ARBA00022490"/>
    </source>
</evidence>
<dbReference type="RefSeq" id="XP_020904048.1">
    <property type="nucleotide sequence ID" value="XM_021048389.2"/>
</dbReference>
<accession>A0A913XGW6</accession>
<keyword evidence="5" id="KW-0221">Differentiation</keyword>
<dbReference type="SMART" id="SM00392">
    <property type="entry name" value="PROF"/>
    <property type="match status" value="1"/>
</dbReference>
<evidence type="ECO:0000313" key="10">
    <source>
        <dbReference type="EnsemblMetazoa" id="XP_020904048.1"/>
    </source>
</evidence>
<dbReference type="PANTHER" id="PTHR11604">
    <property type="entry name" value="PROFILIN"/>
    <property type="match status" value="1"/>
</dbReference>
<sequence length="128" mass="14143">MNQLQSLLHDSLIATGHVKNCAIIRRKDTTLRASSVGFTPSIDNMYAVVNAFVDPAGTRKEGLKFEDTSYECVRADKFSLYGKNNNSGIVVVKTATLFIVALYSPEMSPSVCVESVEKLADYFREKAK</sequence>
<comment type="function">
    <text evidence="8">Involved in male fertility. Required for manchette development and acrosome biogenesis during spermiogenesis. Binds in vitro to phospholipids, including phosphatidylinositol 3-phosphate (PtdIns(3)P), phosphatidylinositol 4,5-bisphosphate (PtdIns(4,5)P2), phosphatidylinositol 4-phosphate (PtdIns(4)P) and phosphatidic acid (PA). Contrary to other profilin family members, does not bind to actin in vitro.</text>
</comment>
<dbReference type="EnsemblMetazoa" id="XM_021048389.2">
    <property type="protein sequence ID" value="XP_020904048.1"/>
    <property type="gene ID" value="LOC110242409"/>
</dbReference>
<keyword evidence="6" id="KW-0744">Spermatogenesis</keyword>
<keyword evidence="4" id="KW-0963">Cytoplasm</keyword>
<evidence type="ECO:0000256" key="3">
    <source>
        <dbReference type="ARBA" id="ARBA00022473"/>
    </source>
</evidence>
<dbReference type="AlphaFoldDB" id="A0A913XGW6"/>
<proteinExistence type="inferred from homology"/>
<evidence type="ECO:0000256" key="8">
    <source>
        <dbReference type="ARBA" id="ARBA00059169"/>
    </source>
</evidence>
<dbReference type="PANTHER" id="PTHR11604:SF2">
    <property type="entry name" value="PROFILIN-4"/>
    <property type="match status" value="1"/>
</dbReference>
<dbReference type="GO" id="GO:0008289">
    <property type="term" value="F:lipid binding"/>
    <property type="evidence" value="ECO:0007669"/>
    <property type="project" value="UniProtKB-KW"/>
</dbReference>
<dbReference type="OMA" id="QGQKFML"/>
<evidence type="ECO:0000256" key="2">
    <source>
        <dbReference type="ARBA" id="ARBA00010058"/>
    </source>
</evidence>
<evidence type="ECO:0000256" key="7">
    <source>
        <dbReference type="ARBA" id="ARBA00023121"/>
    </source>
</evidence>
<name>A0A913XGW6_EXADI</name>
<dbReference type="FunFam" id="3.30.450.30:FF:000007">
    <property type="entry name" value="Profilin"/>
    <property type="match status" value="1"/>
</dbReference>